<dbReference type="PANTHER" id="PTHR32385:SF20">
    <property type="entry name" value="MANNOSYL PHOSPHORYLINOSITOL CERAMIDE SYNTHASE CSH1-RELATED"/>
    <property type="match status" value="1"/>
</dbReference>
<keyword evidence="5 7" id="KW-1133">Transmembrane helix</keyword>
<dbReference type="SUPFAM" id="SSF53448">
    <property type="entry name" value="Nucleotide-diphospho-sugar transferases"/>
    <property type="match status" value="1"/>
</dbReference>
<proteinExistence type="inferred from homology"/>
<keyword evidence="3" id="KW-0808">Transferase</keyword>
<dbReference type="Pfam" id="PF04488">
    <property type="entry name" value="Gly_transf_sug"/>
    <property type="match status" value="1"/>
</dbReference>
<dbReference type="GO" id="GO:0000030">
    <property type="term" value="F:mannosyltransferase activity"/>
    <property type="evidence" value="ECO:0007669"/>
    <property type="project" value="TreeGrafter"/>
</dbReference>
<feature type="transmembrane region" description="Helical" evidence="7">
    <location>
        <begin position="275"/>
        <end position="297"/>
    </location>
</feature>
<organism evidence="8 9">
    <name type="scientific">Heterodermia speciosa</name>
    <dbReference type="NCBI Taxonomy" id="116794"/>
    <lineage>
        <taxon>Eukaryota</taxon>
        <taxon>Fungi</taxon>
        <taxon>Dikarya</taxon>
        <taxon>Ascomycota</taxon>
        <taxon>Pezizomycotina</taxon>
        <taxon>Lecanoromycetes</taxon>
        <taxon>OSLEUM clade</taxon>
        <taxon>Lecanoromycetidae</taxon>
        <taxon>Caliciales</taxon>
        <taxon>Physciaceae</taxon>
        <taxon>Heterodermia</taxon>
    </lineage>
</organism>
<comment type="similarity">
    <text evidence="2">Belongs to the glycosyltransferase 32 family.</text>
</comment>
<evidence type="ECO:0000256" key="3">
    <source>
        <dbReference type="ARBA" id="ARBA00022679"/>
    </source>
</evidence>
<dbReference type="InterPro" id="IPR007577">
    <property type="entry name" value="GlycoTrfase_DXD_sugar-bd_CS"/>
</dbReference>
<dbReference type="PANTHER" id="PTHR32385">
    <property type="entry name" value="MANNOSYL PHOSPHORYLINOSITOL CERAMIDE SYNTHASE"/>
    <property type="match status" value="1"/>
</dbReference>
<protein>
    <recommendedName>
        <fullName evidence="10">Glycosyltransferase family 32 protein</fullName>
    </recommendedName>
</protein>
<dbReference type="InterPro" id="IPR029044">
    <property type="entry name" value="Nucleotide-diphossugar_trans"/>
</dbReference>
<evidence type="ECO:0000256" key="6">
    <source>
        <dbReference type="ARBA" id="ARBA00023136"/>
    </source>
</evidence>
<reference evidence="8" key="1">
    <citation type="submission" date="2021-03" db="EMBL/GenBank/DDBJ databases">
        <authorList>
            <person name="Tagirdzhanova G."/>
        </authorList>
    </citation>
    <scope>NUCLEOTIDE SEQUENCE</scope>
</reference>
<name>A0A8H3IZH7_9LECA</name>
<gene>
    <name evidence="8" type="ORF">HETSPECPRED_010427</name>
</gene>
<dbReference type="EMBL" id="CAJPDS010000094">
    <property type="protein sequence ID" value="CAF9936725.1"/>
    <property type="molecule type" value="Genomic_DNA"/>
</dbReference>
<evidence type="ECO:0000313" key="8">
    <source>
        <dbReference type="EMBL" id="CAF9936725.1"/>
    </source>
</evidence>
<dbReference type="OrthoDB" id="3647at2759"/>
<accession>A0A8H3IZH7</accession>
<evidence type="ECO:0000256" key="2">
    <source>
        <dbReference type="ARBA" id="ARBA00009003"/>
    </source>
</evidence>
<evidence type="ECO:0000313" key="9">
    <source>
        <dbReference type="Proteomes" id="UP000664521"/>
    </source>
</evidence>
<dbReference type="GO" id="GO:0051999">
    <property type="term" value="P:mannosyl-inositol phosphorylceramide biosynthetic process"/>
    <property type="evidence" value="ECO:0007669"/>
    <property type="project" value="TreeGrafter"/>
</dbReference>
<evidence type="ECO:0000256" key="1">
    <source>
        <dbReference type="ARBA" id="ARBA00004141"/>
    </source>
</evidence>
<evidence type="ECO:0000256" key="7">
    <source>
        <dbReference type="SAM" id="Phobius"/>
    </source>
</evidence>
<keyword evidence="9" id="KW-1185">Reference proteome</keyword>
<feature type="transmembrane region" description="Helical" evidence="7">
    <location>
        <begin position="6"/>
        <end position="31"/>
    </location>
</feature>
<dbReference type="Gene3D" id="3.90.550.20">
    <property type="match status" value="1"/>
</dbReference>
<comment type="subcellular location">
    <subcellularLocation>
        <location evidence="1">Membrane</location>
        <topology evidence="1">Multi-pass membrane protein</topology>
    </subcellularLocation>
</comment>
<keyword evidence="6 7" id="KW-0472">Membrane</keyword>
<dbReference type="AlphaFoldDB" id="A0A8H3IZH7"/>
<comment type="caution">
    <text evidence="8">The sequence shown here is derived from an EMBL/GenBank/DDBJ whole genome shotgun (WGS) entry which is preliminary data.</text>
</comment>
<dbReference type="InterPro" id="IPR051706">
    <property type="entry name" value="Glycosyltransferase_domain"/>
</dbReference>
<dbReference type="GO" id="GO:0016020">
    <property type="term" value="C:membrane"/>
    <property type="evidence" value="ECO:0007669"/>
    <property type="project" value="UniProtKB-SubCell"/>
</dbReference>
<evidence type="ECO:0000256" key="5">
    <source>
        <dbReference type="ARBA" id="ARBA00022989"/>
    </source>
</evidence>
<dbReference type="FunFam" id="3.90.550.20:FF:000001">
    <property type="entry name" value="MIPC synthase subunit (SurA)"/>
    <property type="match status" value="1"/>
</dbReference>
<dbReference type="Proteomes" id="UP000664521">
    <property type="component" value="Unassembled WGS sequence"/>
</dbReference>
<evidence type="ECO:0000256" key="4">
    <source>
        <dbReference type="ARBA" id="ARBA00022692"/>
    </source>
</evidence>
<keyword evidence="4 7" id="KW-0812">Transmembrane</keyword>
<evidence type="ECO:0008006" key="10">
    <source>
        <dbReference type="Google" id="ProtNLM"/>
    </source>
</evidence>
<sequence>MRRGLAIFLFINALIVTFLVHSVFTLLTLLIEDGSTDAIHSAEIPAPNSPLIDSLPQLIPKIIHQTYINESVPEHWREAQTSCIDLHEDYEYRLWTDAKSRELIATEYPWFLNTFDNYTHPIQRADAIRYFVLAHYGGIYIDLDDGCNRRLDPLLSYPSWVRKTAPTGISNDAMGAIPGHPFFLLVIESLRGYNRDWALPYITVMYSTGPLFLSVIWKKYMASGADVGDGPSGGRVRVLMQDEYNRHAWSFFSHHRGNSWHGRDARFIFWMGRNWMLLTAGGFLIAAVVGMGLWWIYGRVLLLGQRRGGKVPWRQMPSFWRRHNQKEYELLERHEV</sequence>